<organism evidence="1 2">
    <name type="scientific">Drosophila lebanonensis</name>
    <name type="common">Fruit fly</name>
    <name type="synonym">Scaptodrosophila lebanonensis</name>
    <dbReference type="NCBI Taxonomy" id="7225"/>
    <lineage>
        <taxon>Eukaryota</taxon>
        <taxon>Metazoa</taxon>
        <taxon>Ecdysozoa</taxon>
        <taxon>Arthropoda</taxon>
        <taxon>Hexapoda</taxon>
        <taxon>Insecta</taxon>
        <taxon>Pterygota</taxon>
        <taxon>Neoptera</taxon>
        <taxon>Endopterygota</taxon>
        <taxon>Diptera</taxon>
        <taxon>Brachycera</taxon>
        <taxon>Muscomorpha</taxon>
        <taxon>Ephydroidea</taxon>
        <taxon>Drosophilidae</taxon>
        <taxon>Scaptodrosophila</taxon>
    </lineage>
</organism>
<name>A0A6J2TY45_DROLE</name>
<gene>
    <name evidence="2" type="primary">LOC115628507</name>
</gene>
<dbReference type="InterPro" id="IPR022179">
    <property type="entry name" value="CFAP276"/>
</dbReference>
<keyword evidence="1" id="KW-1185">Reference proteome</keyword>
<accession>A0A6J2TY45</accession>
<dbReference type="RefSeq" id="XP_030380510.1">
    <property type="nucleotide sequence ID" value="XM_030524650.1"/>
</dbReference>
<proteinExistence type="predicted"/>
<dbReference type="AlphaFoldDB" id="A0A6J2TY45"/>
<evidence type="ECO:0000313" key="2">
    <source>
        <dbReference type="RefSeq" id="XP_030380510.1"/>
    </source>
</evidence>
<dbReference type="Proteomes" id="UP000504634">
    <property type="component" value="Unplaced"/>
</dbReference>
<sequence length="190" mass="21923">MIQYTYVAVRNESFEPDLRNEGTYLCKMPAPPPPPPGAKNWYSHLKPHERLYYHQTMNSVRCSKRYRGNPNVPRDSLDLQLQSRYDHSREAFPEKVDSVLQRETCKAVTSWSAPAAEKEIGAKIKVFRVLRNTRTVRRKQEDALGHPLRIGGCKEKVHPHSVKLICSGVHNQLVNNGFSRQTSDGNFFRY</sequence>
<dbReference type="OrthoDB" id="10013535at2759"/>
<dbReference type="Pfam" id="PF12494">
    <property type="entry name" value="DUF3695"/>
    <property type="match status" value="1"/>
</dbReference>
<dbReference type="GeneID" id="115628507"/>
<reference evidence="2" key="1">
    <citation type="submission" date="2025-08" db="UniProtKB">
        <authorList>
            <consortium name="RefSeq"/>
        </authorList>
    </citation>
    <scope>IDENTIFICATION</scope>
    <source>
        <strain evidence="2">11010-0011.00</strain>
        <tissue evidence="2">Whole body</tissue>
    </source>
</reference>
<evidence type="ECO:0000313" key="1">
    <source>
        <dbReference type="Proteomes" id="UP000504634"/>
    </source>
</evidence>
<protein>
    <submittedName>
        <fullName evidence="2">Uncharacterized protein LOC115628507</fullName>
    </submittedName>
</protein>